<protein>
    <submittedName>
        <fullName evidence="2">Uncharacterized protein</fullName>
    </submittedName>
</protein>
<comment type="caution">
    <text evidence="2">The sequence shown here is derived from an EMBL/GenBank/DDBJ whole genome shotgun (WGS) entry which is preliminary data.</text>
</comment>
<sequence length="69" mass="7375">MLGSHLTDLVTAIVDDRSVPHTQFAPAARFRTRSPQGRVLRQARALGSGALATGVLVAVLAAVLRIWIK</sequence>
<accession>A0A421AYB7</accession>
<proteinExistence type="predicted"/>
<evidence type="ECO:0000256" key="1">
    <source>
        <dbReference type="SAM" id="Phobius"/>
    </source>
</evidence>
<dbReference type="RefSeq" id="WP_121393522.1">
    <property type="nucleotide sequence ID" value="NZ_RCDD01000005.1"/>
</dbReference>
<dbReference type="AlphaFoldDB" id="A0A421AYB7"/>
<keyword evidence="3" id="KW-1185">Reference proteome</keyword>
<keyword evidence="1" id="KW-1133">Transmembrane helix</keyword>
<keyword evidence="1" id="KW-0812">Transmembrane</keyword>
<keyword evidence="1" id="KW-0472">Membrane</keyword>
<dbReference type="Proteomes" id="UP000282454">
    <property type="component" value="Unassembled WGS sequence"/>
</dbReference>
<reference evidence="2 3" key="1">
    <citation type="submission" date="2018-10" db="EMBL/GenBank/DDBJ databases">
        <title>Genomic Encyclopedia of Archaeal and Bacterial Type Strains, Phase II (KMG-II): from individual species to whole genera.</title>
        <authorList>
            <person name="Goeker M."/>
        </authorList>
    </citation>
    <scope>NUCLEOTIDE SEQUENCE [LARGE SCALE GENOMIC DNA]</scope>
    <source>
        <strain evidence="2 3">DSM 45657</strain>
    </source>
</reference>
<name>A0A421AYB7_9PSEU</name>
<dbReference type="EMBL" id="RCDD01000005">
    <property type="protein sequence ID" value="RLK54862.1"/>
    <property type="molecule type" value="Genomic_DNA"/>
</dbReference>
<feature type="transmembrane region" description="Helical" evidence="1">
    <location>
        <begin position="45"/>
        <end position="68"/>
    </location>
</feature>
<gene>
    <name evidence="2" type="ORF">CLV68_5252</name>
</gene>
<organism evidence="2 3">
    <name type="scientific">Actinokineospora cianjurensis</name>
    <dbReference type="NCBI Taxonomy" id="585224"/>
    <lineage>
        <taxon>Bacteria</taxon>
        <taxon>Bacillati</taxon>
        <taxon>Actinomycetota</taxon>
        <taxon>Actinomycetes</taxon>
        <taxon>Pseudonocardiales</taxon>
        <taxon>Pseudonocardiaceae</taxon>
        <taxon>Actinokineospora</taxon>
    </lineage>
</organism>
<evidence type="ECO:0000313" key="3">
    <source>
        <dbReference type="Proteomes" id="UP000282454"/>
    </source>
</evidence>
<evidence type="ECO:0000313" key="2">
    <source>
        <dbReference type="EMBL" id="RLK54862.1"/>
    </source>
</evidence>